<proteinExistence type="predicted"/>
<feature type="non-terminal residue" evidence="1">
    <location>
        <position position="54"/>
    </location>
</feature>
<protein>
    <submittedName>
        <fullName evidence="1">Uncharacterized protein</fullName>
    </submittedName>
</protein>
<gene>
    <name evidence="1" type="ORF">CRM22_009367</name>
</gene>
<name>A0A4S2L958_OPIFE</name>
<reference evidence="1 2" key="1">
    <citation type="journal article" date="2019" name="BMC Genomics">
        <title>New insights from Opisthorchis felineus genome: update on genomics of the epidemiologically important liver flukes.</title>
        <authorList>
            <person name="Ershov N.I."/>
            <person name="Mordvinov V.A."/>
            <person name="Prokhortchouk E.B."/>
            <person name="Pakharukova M.Y."/>
            <person name="Gunbin K.V."/>
            <person name="Ustyantsev K."/>
            <person name="Genaev M.A."/>
            <person name="Blinov A.G."/>
            <person name="Mazur A."/>
            <person name="Boulygina E."/>
            <person name="Tsygankova S."/>
            <person name="Khrameeva E."/>
            <person name="Chekanov N."/>
            <person name="Fan G."/>
            <person name="Xiao A."/>
            <person name="Zhang H."/>
            <person name="Xu X."/>
            <person name="Yang H."/>
            <person name="Solovyev V."/>
            <person name="Lee S.M."/>
            <person name="Liu X."/>
            <person name="Afonnikov D.A."/>
            <person name="Skryabin K.G."/>
        </authorList>
    </citation>
    <scope>NUCLEOTIDE SEQUENCE [LARGE SCALE GENOMIC DNA]</scope>
    <source>
        <strain evidence="1">AK-0245</strain>
        <tissue evidence="1">Whole organism</tissue>
    </source>
</reference>
<accession>A0A4S2L958</accession>
<organism evidence="1 2">
    <name type="scientific">Opisthorchis felineus</name>
    <dbReference type="NCBI Taxonomy" id="147828"/>
    <lineage>
        <taxon>Eukaryota</taxon>
        <taxon>Metazoa</taxon>
        <taxon>Spiralia</taxon>
        <taxon>Lophotrochozoa</taxon>
        <taxon>Platyhelminthes</taxon>
        <taxon>Trematoda</taxon>
        <taxon>Digenea</taxon>
        <taxon>Opisthorchiida</taxon>
        <taxon>Opisthorchiata</taxon>
        <taxon>Opisthorchiidae</taxon>
        <taxon>Opisthorchis</taxon>
    </lineage>
</organism>
<evidence type="ECO:0000313" key="1">
    <source>
        <dbReference type="EMBL" id="TGZ58916.1"/>
    </source>
</evidence>
<dbReference type="Proteomes" id="UP000308267">
    <property type="component" value="Unassembled WGS sequence"/>
</dbReference>
<keyword evidence="2" id="KW-1185">Reference proteome</keyword>
<evidence type="ECO:0000313" key="2">
    <source>
        <dbReference type="Proteomes" id="UP000308267"/>
    </source>
</evidence>
<comment type="caution">
    <text evidence="1">The sequence shown here is derived from an EMBL/GenBank/DDBJ whole genome shotgun (WGS) entry which is preliminary data.</text>
</comment>
<dbReference type="EMBL" id="SJOL01009069">
    <property type="protein sequence ID" value="TGZ58916.1"/>
    <property type="molecule type" value="Genomic_DNA"/>
</dbReference>
<dbReference type="AlphaFoldDB" id="A0A4S2L958"/>
<sequence>FMGIADHKEHDSLAASDGTQAASLVMRTKLPTTISTSQACNKRTLNECTKTCRK</sequence>
<feature type="non-terminal residue" evidence="1">
    <location>
        <position position="1"/>
    </location>
</feature>